<name>A0A0F7FS91_9ACTN</name>
<dbReference type="InterPro" id="IPR016181">
    <property type="entry name" value="Acyl_CoA_acyltransferase"/>
</dbReference>
<dbReference type="STRING" id="408015.SXIM_16090"/>
<dbReference type="PROSITE" id="PS51186">
    <property type="entry name" value="GNAT"/>
    <property type="match status" value="1"/>
</dbReference>
<dbReference type="PATRIC" id="fig|408015.6.peg.1645"/>
<accession>A0A0F7FS91</accession>
<dbReference type="CDD" id="cd04301">
    <property type="entry name" value="NAT_SF"/>
    <property type="match status" value="1"/>
</dbReference>
<sequence>MARMTHSDVEAEVEIRRYRPGDAADAAALRRICVRTGYNGGDARGHYRDPGVLPALFATPYAELAPELVFVADEGDGPIGYIVGAADTRAFYRAFRATWLPRVRDRFPELAGATDMDGELRGLLHAPERMIDAEVVREHPAHLHIDLLPRGQRRGLGTRLMTAYLDALRERGVPGVHLGMNPANTAAHAFYTRLGFVTLREPTEEAQVLYLGLRL</sequence>
<dbReference type="SUPFAM" id="SSF55729">
    <property type="entry name" value="Acyl-CoA N-acyltransferases (Nat)"/>
    <property type="match status" value="1"/>
</dbReference>
<dbReference type="Gene3D" id="3.40.630.30">
    <property type="match status" value="1"/>
</dbReference>
<proteinExistence type="predicted"/>
<organism evidence="2 3">
    <name type="scientific">Streptomyces xiamenensis</name>
    <dbReference type="NCBI Taxonomy" id="408015"/>
    <lineage>
        <taxon>Bacteria</taxon>
        <taxon>Bacillati</taxon>
        <taxon>Actinomycetota</taxon>
        <taxon>Actinomycetes</taxon>
        <taxon>Kitasatosporales</taxon>
        <taxon>Streptomycetaceae</taxon>
        <taxon>Streptomyces</taxon>
    </lineage>
</organism>
<dbReference type="InterPro" id="IPR000182">
    <property type="entry name" value="GNAT_dom"/>
</dbReference>
<dbReference type="PANTHER" id="PTHR13170">
    <property type="entry name" value="O-GLCNACASE"/>
    <property type="match status" value="1"/>
</dbReference>
<dbReference type="HOGENOM" id="CLU_086044_1_0_11"/>
<feature type="domain" description="N-acetyltransferase" evidence="1">
    <location>
        <begin position="13"/>
        <end position="215"/>
    </location>
</feature>
<dbReference type="EMBL" id="CP009922">
    <property type="protein sequence ID" value="AKG42993.1"/>
    <property type="molecule type" value="Genomic_DNA"/>
</dbReference>
<dbReference type="AlphaFoldDB" id="A0A0F7FS91"/>
<dbReference type="KEGG" id="sxi:SXIM_16090"/>
<reference evidence="2" key="1">
    <citation type="submission" date="2019-08" db="EMBL/GenBank/DDBJ databases">
        <title>Complete genome sequence of a mangrove-derived Streptomyces xiamenensis.</title>
        <authorList>
            <person name="Xu J."/>
        </authorList>
    </citation>
    <scope>NUCLEOTIDE SEQUENCE</scope>
    <source>
        <strain evidence="2">318</strain>
    </source>
</reference>
<protein>
    <submittedName>
        <fullName evidence="2">Acetyltransferase</fullName>
    </submittedName>
</protein>
<dbReference type="Proteomes" id="UP000034034">
    <property type="component" value="Chromosome"/>
</dbReference>
<evidence type="ECO:0000259" key="1">
    <source>
        <dbReference type="PROSITE" id="PS51186"/>
    </source>
</evidence>
<keyword evidence="3" id="KW-1185">Reference proteome</keyword>
<evidence type="ECO:0000313" key="3">
    <source>
        <dbReference type="Proteomes" id="UP000034034"/>
    </source>
</evidence>
<dbReference type="PANTHER" id="PTHR13170:SF16">
    <property type="entry name" value="PROTEIN O-GLCNACASE"/>
    <property type="match status" value="1"/>
</dbReference>
<dbReference type="Pfam" id="PF00583">
    <property type="entry name" value="Acetyltransf_1"/>
    <property type="match status" value="1"/>
</dbReference>
<gene>
    <name evidence="2" type="ORF">SXIM_16090</name>
</gene>
<dbReference type="InterPro" id="IPR051822">
    <property type="entry name" value="Glycosyl_Hydrolase_84"/>
</dbReference>
<evidence type="ECO:0000313" key="2">
    <source>
        <dbReference type="EMBL" id="AKG42993.1"/>
    </source>
</evidence>
<dbReference type="GO" id="GO:0016747">
    <property type="term" value="F:acyltransferase activity, transferring groups other than amino-acyl groups"/>
    <property type="evidence" value="ECO:0007669"/>
    <property type="project" value="InterPro"/>
</dbReference>